<reference evidence="3 4" key="1">
    <citation type="journal article" date="2021" name="Nat. Plants">
        <title>The Taxus genome provides insights into paclitaxel biosynthesis.</title>
        <authorList>
            <person name="Xiong X."/>
            <person name="Gou J."/>
            <person name="Liao Q."/>
            <person name="Li Y."/>
            <person name="Zhou Q."/>
            <person name="Bi G."/>
            <person name="Li C."/>
            <person name="Du R."/>
            <person name="Wang X."/>
            <person name="Sun T."/>
            <person name="Guo L."/>
            <person name="Liang H."/>
            <person name="Lu P."/>
            <person name="Wu Y."/>
            <person name="Zhang Z."/>
            <person name="Ro D.K."/>
            <person name="Shang Y."/>
            <person name="Huang S."/>
            <person name="Yan J."/>
        </authorList>
    </citation>
    <scope>NUCLEOTIDE SEQUENCE [LARGE SCALE GENOMIC DNA]</scope>
    <source>
        <strain evidence="3">Ta-2019</strain>
    </source>
</reference>
<organism evidence="3 4">
    <name type="scientific">Taxus chinensis</name>
    <name type="common">Chinese yew</name>
    <name type="synonym">Taxus wallichiana var. chinensis</name>
    <dbReference type="NCBI Taxonomy" id="29808"/>
    <lineage>
        <taxon>Eukaryota</taxon>
        <taxon>Viridiplantae</taxon>
        <taxon>Streptophyta</taxon>
        <taxon>Embryophyta</taxon>
        <taxon>Tracheophyta</taxon>
        <taxon>Spermatophyta</taxon>
        <taxon>Pinopsida</taxon>
        <taxon>Pinidae</taxon>
        <taxon>Conifers II</taxon>
        <taxon>Cupressales</taxon>
        <taxon>Taxaceae</taxon>
        <taxon>Taxus</taxon>
    </lineage>
</organism>
<accession>A0AA38C619</accession>
<comment type="caution">
    <text evidence="3">The sequence shown here is derived from an EMBL/GenBank/DDBJ whole genome shotgun (WGS) entry which is preliminary data.</text>
</comment>
<evidence type="ECO:0000256" key="2">
    <source>
        <dbReference type="SAM" id="Phobius"/>
    </source>
</evidence>
<dbReference type="Proteomes" id="UP000824469">
    <property type="component" value="Unassembled WGS sequence"/>
</dbReference>
<feature type="transmembrane region" description="Helical" evidence="2">
    <location>
        <begin position="20"/>
        <end position="43"/>
    </location>
</feature>
<feature type="region of interest" description="Disordered" evidence="1">
    <location>
        <begin position="249"/>
        <end position="275"/>
    </location>
</feature>
<evidence type="ECO:0000313" key="4">
    <source>
        <dbReference type="Proteomes" id="UP000824469"/>
    </source>
</evidence>
<evidence type="ECO:0000313" key="3">
    <source>
        <dbReference type="EMBL" id="KAH9294110.1"/>
    </source>
</evidence>
<keyword evidence="4" id="KW-1185">Reference proteome</keyword>
<proteinExistence type="predicted"/>
<keyword evidence="2" id="KW-1133">Transmembrane helix</keyword>
<evidence type="ECO:0000256" key="1">
    <source>
        <dbReference type="SAM" id="MobiDB-lite"/>
    </source>
</evidence>
<dbReference type="AlphaFoldDB" id="A0AA38C619"/>
<gene>
    <name evidence="3" type="ORF">KI387_040684</name>
</gene>
<sequence length="275" mass="31292">MARVELASRLSSRCADFDLLLFFQCIVEVALLALGLHFGLCFFKLSEIACERECSRGEDYRLIKLTVFDYSSKKEKDVIVECRGQDAARFQNADHVHGWEEDVISMVAKNKEKNNQLFISFECETLKAEKDAEDHINRYLPHLIGCEAVVNIGTMKIRGLNFNSDDNQADTLKDKKLVTRLSVSESVTTCKSENDYNYEVPDHSVGSNTANDYHFSNLFEISKQESTNPGEEMIRQLLVEELQAEGITANNPENKWEDSSSGWKIRKQALPCTEE</sequence>
<protein>
    <submittedName>
        <fullName evidence="3">Uncharacterized protein</fullName>
    </submittedName>
</protein>
<keyword evidence="2" id="KW-0812">Transmembrane</keyword>
<dbReference type="PANTHER" id="PTHR37738">
    <property type="entry name" value="OS03G0209700 PROTEIN"/>
    <property type="match status" value="1"/>
</dbReference>
<name>A0AA38C619_TAXCH</name>
<keyword evidence="2" id="KW-0472">Membrane</keyword>
<dbReference type="PANTHER" id="PTHR37738:SF1">
    <property type="entry name" value="OS03G0257000 PROTEIN"/>
    <property type="match status" value="1"/>
</dbReference>
<dbReference type="EMBL" id="JAHRHJ020000381">
    <property type="protein sequence ID" value="KAH9294110.1"/>
    <property type="molecule type" value="Genomic_DNA"/>
</dbReference>